<dbReference type="SMART" id="SM00737">
    <property type="entry name" value="ML"/>
    <property type="match status" value="1"/>
</dbReference>
<gene>
    <name evidence="9" type="ORF">MA16_Dca017413</name>
</gene>
<name>A0A2I0X0D0_9ASPA</name>
<evidence type="ECO:0000256" key="2">
    <source>
        <dbReference type="ARBA" id="ARBA00006370"/>
    </source>
</evidence>
<dbReference type="CDD" id="cd00917">
    <property type="entry name" value="PG-PI_TP"/>
    <property type="match status" value="1"/>
</dbReference>
<proteinExistence type="inferred from homology"/>
<keyword evidence="6" id="KW-0445">Lipid transport</keyword>
<comment type="subunit">
    <text evidence="3">Monomer.</text>
</comment>
<dbReference type="GO" id="GO:0032366">
    <property type="term" value="P:intracellular sterol transport"/>
    <property type="evidence" value="ECO:0007669"/>
    <property type="project" value="InterPro"/>
</dbReference>
<dbReference type="Pfam" id="PF02221">
    <property type="entry name" value="E1_DerP2_DerF2"/>
    <property type="match status" value="1"/>
</dbReference>
<comment type="function">
    <text evidence="1">Catalyzes the intermembrane transfer of phosphatidylglycerol and phosphatidylinositol.</text>
</comment>
<protein>
    <recommendedName>
        <fullName evidence="8">MD-2-related lipid-recognition domain-containing protein</fullName>
    </recommendedName>
</protein>
<comment type="similarity">
    <text evidence="2">Belongs to the NPC2 family.</text>
</comment>
<dbReference type="EMBL" id="KZ502253">
    <property type="protein sequence ID" value="PKU81375.1"/>
    <property type="molecule type" value="Genomic_DNA"/>
</dbReference>
<evidence type="ECO:0000256" key="1">
    <source>
        <dbReference type="ARBA" id="ARBA00002053"/>
    </source>
</evidence>
<feature type="chain" id="PRO_5014147374" description="MD-2-related lipid-recognition domain-containing protein" evidence="7">
    <location>
        <begin position="25"/>
        <end position="155"/>
    </location>
</feature>
<dbReference type="Proteomes" id="UP000233837">
    <property type="component" value="Unassembled WGS sequence"/>
</dbReference>
<feature type="signal peptide" evidence="7">
    <location>
        <begin position="1"/>
        <end position="24"/>
    </location>
</feature>
<dbReference type="InterPro" id="IPR033917">
    <property type="entry name" value="ML_PG-PI_TP"/>
</dbReference>
<dbReference type="OrthoDB" id="6409159at2759"/>
<dbReference type="InterPro" id="IPR003172">
    <property type="entry name" value="ML_dom"/>
</dbReference>
<dbReference type="AlphaFoldDB" id="A0A2I0X0D0"/>
<feature type="domain" description="MD-2-related lipid-recognition" evidence="8">
    <location>
        <begin position="29"/>
        <end position="144"/>
    </location>
</feature>
<evidence type="ECO:0000313" key="9">
    <source>
        <dbReference type="EMBL" id="PKU81375.1"/>
    </source>
</evidence>
<reference evidence="9 10" key="2">
    <citation type="journal article" date="2017" name="Nature">
        <title>The Apostasia genome and the evolution of orchids.</title>
        <authorList>
            <person name="Zhang G.Q."/>
            <person name="Liu K.W."/>
            <person name="Li Z."/>
            <person name="Lohaus R."/>
            <person name="Hsiao Y.Y."/>
            <person name="Niu S.C."/>
            <person name="Wang J.Y."/>
            <person name="Lin Y.C."/>
            <person name="Xu Q."/>
            <person name="Chen L.J."/>
            <person name="Yoshida K."/>
            <person name="Fujiwara S."/>
            <person name="Wang Z.W."/>
            <person name="Zhang Y.Q."/>
            <person name="Mitsuda N."/>
            <person name="Wang M."/>
            <person name="Liu G.H."/>
            <person name="Pecoraro L."/>
            <person name="Huang H.X."/>
            <person name="Xiao X.J."/>
            <person name="Lin M."/>
            <person name="Wu X.Y."/>
            <person name="Wu W.L."/>
            <person name="Chen Y.Y."/>
            <person name="Chang S.B."/>
            <person name="Sakamoto S."/>
            <person name="Ohme-Takagi M."/>
            <person name="Yagi M."/>
            <person name="Zeng S.J."/>
            <person name="Shen C.Y."/>
            <person name="Yeh C.M."/>
            <person name="Luo Y.B."/>
            <person name="Tsai W.C."/>
            <person name="Van de Peer Y."/>
            <person name="Liu Z.J."/>
        </authorList>
    </citation>
    <scope>NUCLEOTIDE SEQUENCE [LARGE SCALE GENOMIC DNA]</scope>
    <source>
        <tissue evidence="9">The whole plant</tissue>
    </source>
</reference>
<organism evidence="9 10">
    <name type="scientific">Dendrobium catenatum</name>
    <dbReference type="NCBI Taxonomy" id="906689"/>
    <lineage>
        <taxon>Eukaryota</taxon>
        <taxon>Viridiplantae</taxon>
        <taxon>Streptophyta</taxon>
        <taxon>Embryophyta</taxon>
        <taxon>Tracheophyta</taxon>
        <taxon>Spermatophyta</taxon>
        <taxon>Magnoliopsida</taxon>
        <taxon>Liliopsida</taxon>
        <taxon>Asparagales</taxon>
        <taxon>Orchidaceae</taxon>
        <taxon>Epidendroideae</taxon>
        <taxon>Malaxideae</taxon>
        <taxon>Dendrobiinae</taxon>
        <taxon>Dendrobium</taxon>
    </lineage>
</organism>
<dbReference type="FunFam" id="2.60.40.770:FF:000002">
    <property type="entry name" value="putative phosphatidylglycerol/phosphatidylinositol transfer protein DDB_G0282179"/>
    <property type="match status" value="1"/>
</dbReference>
<evidence type="ECO:0000256" key="3">
    <source>
        <dbReference type="ARBA" id="ARBA00011245"/>
    </source>
</evidence>
<dbReference type="InterPro" id="IPR014756">
    <property type="entry name" value="Ig_E-set"/>
</dbReference>
<dbReference type="InterPro" id="IPR039670">
    <property type="entry name" value="NPC2-like"/>
</dbReference>
<evidence type="ECO:0000256" key="7">
    <source>
        <dbReference type="SAM" id="SignalP"/>
    </source>
</evidence>
<keyword evidence="4" id="KW-0813">Transport</keyword>
<accession>A0A2I0X0D0</accession>
<evidence type="ECO:0000256" key="5">
    <source>
        <dbReference type="ARBA" id="ARBA00022729"/>
    </source>
</evidence>
<evidence type="ECO:0000313" key="10">
    <source>
        <dbReference type="Proteomes" id="UP000233837"/>
    </source>
</evidence>
<sequence length="155" mass="16663">MRASICFLLGNFLVLAIVLPPVAADGASVEYCDKKADYAVKVSGVDIDPYPVARGKEATFSISASTGKGISNGKLVVDVKYFFFHVYQETHDLCKETSCPVSSGDFVLSHQQTLPGYTPPGSYTLQMKLLGEDNKELTCITFGFSIGFISSVADS</sequence>
<dbReference type="GO" id="GO:0032934">
    <property type="term" value="F:sterol binding"/>
    <property type="evidence" value="ECO:0007669"/>
    <property type="project" value="InterPro"/>
</dbReference>
<dbReference type="PANTHER" id="PTHR11306">
    <property type="entry name" value="NIEMANN PICK TYPE C2 PROTEIN NPC2-RELATED"/>
    <property type="match status" value="1"/>
</dbReference>
<keyword evidence="5 7" id="KW-0732">Signal</keyword>
<reference evidence="9 10" key="1">
    <citation type="journal article" date="2016" name="Sci. Rep.">
        <title>The Dendrobium catenatum Lindl. genome sequence provides insights into polysaccharide synthase, floral development and adaptive evolution.</title>
        <authorList>
            <person name="Zhang G.Q."/>
            <person name="Xu Q."/>
            <person name="Bian C."/>
            <person name="Tsai W.C."/>
            <person name="Yeh C.M."/>
            <person name="Liu K.W."/>
            <person name="Yoshida K."/>
            <person name="Zhang L.S."/>
            <person name="Chang S.B."/>
            <person name="Chen F."/>
            <person name="Shi Y."/>
            <person name="Su Y.Y."/>
            <person name="Zhang Y.Q."/>
            <person name="Chen L.J."/>
            <person name="Yin Y."/>
            <person name="Lin M."/>
            <person name="Huang H."/>
            <person name="Deng H."/>
            <person name="Wang Z.W."/>
            <person name="Zhu S.L."/>
            <person name="Zhao X."/>
            <person name="Deng C."/>
            <person name="Niu S.C."/>
            <person name="Huang J."/>
            <person name="Wang M."/>
            <person name="Liu G.H."/>
            <person name="Yang H.J."/>
            <person name="Xiao X.J."/>
            <person name="Hsiao Y.Y."/>
            <person name="Wu W.L."/>
            <person name="Chen Y.Y."/>
            <person name="Mitsuda N."/>
            <person name="Ohme-Takagi M."/>
            <person name="Luo Y.B."/>
            <person name="Van de Peer Y."/>
            <person name="Liu Z.J."/>
        </authorList>
    </citation>
    <scope>NUCLEOTIDE SEQUENCE [LARGE SCALE GENOMIC DNA]</scope>
    <source>
        <tissue evidence="9">The whole plant</tissue>
    </source>
</reference>
<evidence type="ECO:0000256" key="6">
    <source>
        <dbReference type="ARBA" id="ARBA00023055"/>
    </source>
</evidence>
<keyword evidence="10" id="KW-1185">Reference proteome</keyword>
<evidence type="ECO:0000256" key="4">
    <source>
        <dbReference type="ARBA" id="ARBA00022448"/>
    </source>
</evidence>
<dbReference type="Gene3D" id="2.60.40.770">
    <property type="match status" value="1"/>
</dbReference>
<dbReference type="PANTHER" id="PTHR11306:SF0">
    <property type="entry name" value="PHOSPHATIDYLGLYCEROL_PHOSPHATIDYLINOSITOL TRANSFER PROTEIN"/>
    <property type="match status" value="1"/>
</dbReference>
<dbReference type="SUPFAM" id="SSF81296">
    <property type="entry name" value="E set domains"/>
    <property type="match status" value="1"/>
</dbReference>
<evidence type="ECO:0000259" key="8">
    <source>
        <dbReference type="SMART" id="SM00737"/>
    </source>
</evidence>